<feature type="compositionally biased region" description="Basic and acidic residues" evidence="4">
    <location>
        <begin position="128"/>
        <end position="192"/>
    </location>
</feature>
<dbReference type="SUPFAM" id="SSF53807">
    <property type="entry name" value="Helical backbone' metal receptor"/>
    <property type="match status" value="1"/>
</dbReference>
<dbReference type="PANTHER" id="PTHR42953:SF3">
    <property type="entry name" value="HIGH-AFFINITY ZINC UPTAKE SYSTEM PROTEIN ZNUA"/>
    <property type="match status" value="1"/>
</dbReference>
<dbReference type="RefSeq" id="WP_179812529.1">
    <property type="nucleotide sequence ID" value="NZ_JACBZD010000001.1"/>
</dbReference>
<organism evidence="6 7">
    <name type="scientific">Allostreptomyces psammosilenae</name>
    <dbReference type="NCBI Taxonomy" id="1892865"/>
    <lineage>
        <taxon>Bacteria</taxon>
        <taxon>Bacillati</taxon>
        <taxon>Actinomycetota</taxon>
        <taxon>Actinomycetes</taxon>
        <taxon>Kitasatosporales</taxon>
        <taxon>Streptomycetaceae</taxon>
        <taxon>Allostreptomyces</taxon>
    </lineage>
</organism>
<sequence>MKTNRASRTLLACATAVVLGAATAACGDSGSDSAEGGSTQVITGMYPMQWLAEQVGGTDVSVENLTEPGTEPHDLELTARQVGAVGEADLVVYIDGFQAAVDEAVDQQAADRAFDALVAVENPISGSEEGHAEEGHAEEGHAEEGHAEEGHAEEGHAEEGHAEEGHAEEGHAEGEAAHGEEGHEHGAEDPHIWLDPSRLAGVATALGDRLAEVDPDNADGYRERAQQVADDLAALDEEFSTGLAACDSRTVVTNHAAFGYLADRYDLEQVGISGLNPDSEPTPARMAEVAEIVEHEGVSTIYTETLISPDVAETLAAETGATTAVLDPVEGITDTSAGDDYPSVMRANLEALRQGLGCS</sequence>
<evidence type="ECO:0000256" key="1">
    <source>
        <dbReference type="ARBA" id="ARBA00011028"/>
    </source>
</evidence>
<dbReference type="Proteomes" id="UP000567795">
    <property type="component" value="Unassembled WGS sequence"/>
</dbReference>
<name>A0A852ZM70_9ACTN</name>
<evidence type="ECO:0000256" key="3">
    <source>
        <dbReference type="ARBA" id="ARBA00022729"/>
    </source>
</evidence>
<evidence type="ECO:0000256" key="2">
    <source>
        <dbReference type="ARBA" id="ARBA00022448"/>
    </source>
</evidence>
<dbReference type="AlphaFoldDB" id="A0A852ZM70"/>
<comment type="similarity">
    <text evidence="1">Belongs to the bacterial solute-binding protein 9 family.</text>
</comment>
<keyword evidence="3 5" id="KW-0732">Signal</keyword>
<proteinExistence type="inferred from homology"/>
<dbReference type="Pfam" id="PF01297">
    <property type="entry name" value="ZnuA"/>
    <property type="match status" value="1"/>
</dbReference>
<feature type="chain" id="PRO_5039446155" evidence="5">
    <location>
        <begin position="25"/>
        <end position="359"/>
    </location>
</feature>
<protein>
    <submittedName>
        <fullName evidence="6">Zinc transport system substrate-binding protein</fullName>
    </submittedName>
</protein>
<dbReference type="Gene3D" id="3.40.50.1980">
    <property type="entry name" value="Nitrogenase molybdenum iron protein domain"/>
    <property type="match status" value="2"/>
</dbReference>
<dbReference type="GO" id="GO:0046872">
    <property type="term" value="F:metal ion binding"/>
    <property type="evidence" value="ECO:0007669"/>
    <property type="project" value="InterPro"/>
</dbReference>
<comment type="caution">
    <text evidence="6">The sequence shown here is derived from an EMBL/GenBank/DDBJ whole genome shotgun (WGS) entry which is preliminary data.</text>
</comment>
<dbReference type="GO" id="GO:0030001">
    <property type="term" value="P:metal ion transport"/>
    <property type="evidence" value="ECO:0007669"/>
    <property type="project" value="InterPro"/>
</dbReference>
<reference evidence="6 7" key="1">
    <citation type="submission" date="2020-07" db="EMBL/GenBank/DDBJ databases">
        <title>Sequencing the genomes of 1000 actinobacteria strains.</title>
        <authorList>
            <person name="Klenk H.-P."/>
        </authorList>
    </citation>
    <scope>NUCLEOTIDE SEQUENCE [LARGE SCALE GENOMIC DNA]</scope>
    <source>
        <strain evidence="6 7">DSM 42178</strain>
    </source>
</reference>
<feature type="signal peptide" evidence="5">
    <location>
        <begin position="1"/>
        <end position="24"/>
    </location>
</feature>
<dbReference type="InterPro" id="IPR006127">
    <property type="entry name" value="ZnuA-like"/>
</dbReference>
<evidence type="ECO:0000313" key="6">
    <source>
        <dbReference type="EMBL" id="NYI03489.1"/>
    </source>
</evidence>
<accession>A0A852ZM70</accession>
<feature type="region of interest" description="Disordered" evidence="4">
    <location>
        <begin position="126"/>
        <end position="192"/>
    </location>
</feature>
<gene>
    <name evidence="6" type="ORF">FHU37_000432</name>
</gene>
<dbReference type="PANTHER" id="PTHR42953">
    <property type="entry name" value="HIGH-AFFINITY ZINC UPTAKE SYSTEM PROTEIN ZNUA-RELATED"/>
    <property type="match status" value="1"/>
</dbReference>
<evidence type="ECO:0000256" key="5">
    <source>
        <dbReference type="SAM" id="SignalP"/>
    </source>
</evidence>
<dbReference type="PROSITE" id="PS51257">
    <property type="entry name" value="PROKAR_LIPOPROTEIN"/>
    <property type="match status" value="1"/>
</dbReference>
<evidence type="ECO:0000256" key="4">
    <source>
        <dbReference type="SAM" id="MobiDB-lite"/>
    </source>
</evidence>
<keyword evidence="2" id="KW-0813">Transport</keyword>
<dbReference type="InterPro" id="IPR050492">
    <property type="entry name" value="Bact_metal-bind_prot9"/>
</dbReference>
<dbReference type="EMBL" id="JACBZD010000001">
    <property type="protein sequence ID" value="NYI03489.1"/>
    <property type="molecule type" value="Genomic_DNA"/>
</dbReference>
<evidence type="ECO:0000313" key="7">
    <source>
        <dbReference type="Proteomes" id="UP000567795"/>
    </source>
</evidence>
<keyword evidence="7" id="KW-1185">Reference proteome</keyword>